<dbReference type="InterPro" id="IPR021109">
    <property type="entry name" value="Peptidase_aspartic_dom_sf"/>
</dbReference>
<name>A0A368S4Z1_SETIT</name>
<dbReference type="Gene3D" id="2.40.70.10">
    <property type="entry name" value="Acid Proteases"/>
    <property type="match status" value="1"/>
</dbReference>
<dbReference type="EMBL" id="CM003535">
    <property type="protein sequence ID" value="RCV37517.1"/>
    <property type="molecule type" value="Genomic_DNA"/>
</dbReference>
<reference evidence="1" key="2">
    <citation type="submission" date="2015-07" db="EMBL/GenBank/DDBJ databases">
        <authorList>
            <person name="Noorani M."/>
        </authorList>
    </citation>
    <scope>NUCLEOTIDE SEQUENCE</scope>
    <source>
        <strain evidence="1">Yugu1</strain>
    </source>
</reference>
<gene>
    <name evidence="1" type="ORF">SETIT_8G069400v2</name>
</gene>
<proteinExistence type="predicted"/>
<dbReference type="Pfam" id="PF08284">
    <property type="entry name" value="RVP_2"/>
    <property type="match status" value="1"/>
</dbReference>
<reference evidence="1" key="1">
    <citation type="journal article" date="2012" name="Nat. Biotechnol.">
        <title>Reference genome sequence of the model plant Setaria.</title>
        <authorList>
            <person name="Bennetzen J.L."/>
            <person name="Schmutz J."/>
            <person name="Wang H."/>
            <person name="Percifield R."/>
            <person name="Hawkins J."/>
            <person name="Pontaroli A.C."/>
            <person name="Estep M."/>
            <person name="Feng L."/>
            <person name="Vaughn J.N."/>
            <person name="Grimwood J."/>
            <person name="Jenkins J."/>
            <person name="Barry K."/>
            <person name="Lindquist E."/>
            <person name="Hellsten U."/>
            <person name="Deshpande S."/>
            <person name="Wang X."/>
            <person name="Wu X."/>
            <person name="Mitros T."/>
            <person name="Triplett J."/>
            <person name="Yang X."/>
            <person name="Ye C.Y."/>
            <person name="Mauro-Herrera M."/>
            <person name="Wang L."/>
            <person name="Li P."/>
            <person name="Sharma M."/>
            <person name="Sharma R."/>
            <person name="Ronald P.C."/>
            <person name="Panaud O."/>
            <person name="Kellogg E.A."/>
            <person name="Brutnell T.P."/>
            <person name="Doust A.N."/>
            <person name="Tuskan G.A."/>
            <person name="Rokhsar D."/>
            <person name="Devos K.M."/>
        </authorList>
    </citation>
    <scope>NUCLEOTIDE SEQUENCE [LARGE SCALE GENOMIC DNA]</scope>
    <source>
        <strain evidence="1">Yugu1</strain>
    </source>
</reference>
<evidence type="ECO:0000313" key="1">
    <source>
        <dbReference type="EMBL" id="RCV37517.1"/>
    </source>
</evidence>
<accession>A0A368S4Z1</accession>
<sequence>MSAVPLHQRILLPAGHLAHQPDRPSLLQQHRAVLLRLLQQQHRLPHRQALLPHRARSVCCFRPSSRIAASRAYVITTMSSMSVATAASTSSTLRSRTTTMRRFLSTTRMKPCRSSPSMRSPASGLRIRGCGLVHSSRLQYKGAVLHALLDSSSTHNFINIAAACHSGMPIRPCMGLRVGIANGDKIDCEGRTLDVPITIGMEAFSISCYAIPLGSFDVILGVEYLRTLGPILWHFDDLCMAFWRGDRWVFCNTQRSTRGSNNQYKMTNYKFRCGVVVFTRRRNSYVVSPSLFYACYLGRRKVKEVKKNFRCGRRCSLLGRTSFRKDDGQIHVQASCKQ</sequence>
<dbReference type="AlphaFoldDB" id="A0A368S4Z1"/>
<protein>
    <recommendedName>
        <fullName evidence="2">Aspartic peptidase DDI1-type domain-containing protein</fullName>
    </recommendedName>
</protein>
<evidence type="ECO:0008006" key="2">
    <source>
        <dbReference type="Google" id="ProtNLM"/>
    </source>
</evidence>
<dbReference type="CDD" id="cd00303">
    <property type="entry name" value="retropepsin_like"/>
    <property type="match status" value="1"/>
</dbReference>
<organism evidence="1">
    <name type="scientific">Setaria italica</name>
    <name type="common">Foxtail millet</name>
    <name type="synonym">Panicum italicum</name>
    <dbReference type="NCBI Taxonomy" id="4555"/>
    <lineage>
        <taxon>Eukaryota</taxon>
        <taxon>Viridiplantae</taxon>
        <taxon>Streptophyta</taxon>
        <taxon>Embryophyta</taxon>
        <taxon>Tracheophyta</taxon>
        <taxon>Spermatophyta</taxon>
        <taxon>Magnoliopsida</taxon>
        <taxon>Liliopsida</taxon>
        <taxon>Poales</taxon>
        <taxon>Poaceae</taxon>
        <taxon>PACMAD clade</taxon>
        <taxon>Panicoideae</taxon>
        <taxon>Panicodae</taxon>
        <taxon>Paniceae</taxon>
        <taxon>Cenchrinae</taxon>
        <taxon>Setaria</taxon>
    </lineage>
</organism>
<dbReference type="OrthoDB" id="696591at2759"/>